<protein>
    <submittedName>
        <fullName evidence="2">DUF2993 domain-containing protein</fullName>
    </submittedName>
</protein>
<sequence>MTATAKPRRSPGRAFFVFAAILVVIAALLVVAELVARQMVPGVIRSTVVEQLQLPADHPVDVEIDGILLPQLVAGSLAEVRLASQDVTVGSFSGDVAAELQDVPIRADRAAAGGTADVRMTTEQLRALLATIDGFPAETIELDEPNVTASTEVDVLGAAIPLGIVLEPGAAEGDLVLSPVSGSIADATVTADQLRQQFGGLLEPLLQDRSVCIASSVPAALTLQSVEVVGDEVVAGFAIDGGIIDDPELQANGTC</sequence>
<evidence type="ECO:0000313" key="2">
    <source>
        <dbReference type="EMBL" id="KAA6435196.1"/>
    </source>
</evidence>
<keyword evidence="1" id="KW-1133">Transmembrane helix</keyword>
<organism evidence="2 3">
    <name type="scientific">Agrococcus sediminis</name>
    <dbReference type="NCBI Taxonomy" id="2599924"/>
    <lineage>
        <taxon>Bacteria</taxon>
        <taxon>Bacillati</taxon>
        <taxon>Actinomycetota</taxon>
        <taxon>Actinomycetes</taxon>
        <taxon>Micrococcales</taxon>
        <taxon>Microbacteriaceae</taxon>
        <taxon>Agrococcus</taxon>
    </lineage>
</organism>
<keyword evidence="1" id="KW-0812">Transmembrane</keyword>
<feature type="transmembrane region" description="Helical" evidence="1">
    <location>
        <begin position="15"/>
        <end position="36"/>
    </location>
</feature>
<reference evidence="2 3" key="1">
    <citation type="submission" date="2019-08" db="EMBL/GenBank/DDBJ databases">
        <title>Agrococcus lahaulensis sp. nov., isolated from a cold desert of the Indian Himalayas.</title>
        <authorList>
            <person name="Qu J.H."/>
        </authorList>
    </citation>
    <scope>NUCLEOTIDE SEQUENCE [LARGE SCALE GENOMIC DNA]</scope>
    <source>
        <strain evidence="2 3">NS18</strain>
    </source>
</reference>
<name>A0A5M8QKB4_9MICO</name>
<keyword evidence="3" id="KW-1185">Reference proteome</keyword>
<keyword evidence="1" id="KW-0472">Membrane</keyword>
<dbReference type="OrthoDB" id="5123569at2"/>
<evidence type="ECO:0000256" key="1">
    <source>
        <dbReference type="SAM" id="Phobius"/>
    </source>
</evidence>
<evidence type="ECO:0000313" key="3">
    <source>
        <dbReference type="Proteomes" id="UP000323221"/>
    </source>
</evidence>
<accession>A0A5M8QKB4</accession>
<dbReference type="RefSeq" id="WP_146355816.1">
    <property type="nucleotide sequence ID" value="NZ_VOIR01000012.1"/>
</dbReference>
<comment type="caution">
    <text evidence="2">The sequence shown here is derived from an EMBL/GenBank/DDBJ whole genome shotgun (WGS) entry which is preliminary data.</text>
</comment>
<dbReference type="AlphaFoldDB" id="A0A5M8QKB4"/>
<dbReference type="EMBL" id="VOIR01000012">
    <property type="protein sequence ID" value="KAA6435196.1"/>
    <property type="molecule type" value="Genomic_DNA"/>
</dbReference>
<proteinExistence type="predicted"/>
<dbReference type="Proteomes" id="UP000323221">
    <property type="component" value="Unassembled WGS sequence"/>
</dbReference>
<gene>
    <name evidence="2" type="ORF">FQ330_05430</name>
</gene>